<evidence type="ECO:0000313" key="1">
    <source>
        <dbReference type="EMBL" id="PIR27000.1"/>
    </source>
</evidence>
<dbReference type="Proteomes" id="UP000236846">
    <property type="component" value="Unassembled WGS sequence"/>
</dbReference>
<dbReference type="Pfam" id="PF13366">
    <property type="entry name" value="PDDEXK_3"/>
    <property type="match status" value="1"/>
</dbReference>
<dbReference type="AlphaFoldDB" id="A0A2H0PY91"/>
<protein>
    <recommendedName>
        <fullName evidence="3">GxxExxY protein</fullName>
    </recommendedName>
</protein>
<dbReference type="Gene3D" id="3.40.91.30">
    <property type="match status" value="1"/>
</dbReference>
<organism evidence="1 2">
    <name type="scientific">Candidatus Brennerbacteria bacterium CG11_big_fil_rev_8_21_14_0_20_43_10</name>
    <dbReference type="NCBI Taxonomy" id="1974523"/>
    <lineage>
        <taxon>Bacteria</taxon>
        <taxon>Candidatus Brenneribacteriota</taxon>
    </lineage>
</organism>
<dbReference type="InterPro" id="IPR026350">
    <property type="entry name" value="GxxExxY"/>
</dbReference>
<comment type="caution">
    <text evidence="1">The sequence shown here is derived from an EMBL/GenBank/DDBJ whole genome shotgun (WGS) entry which is preliminary data.</text>
</comment>
<proteinExistence type="predicted"/>
<evidence type="ECO:0008006" key="3">
    <source>
        <dbReference type="Google" id="ProtNLM"/>
    </source>
</evidence>
<accession>A0A2H0PY91</accession>
<reference evidence="1 2" key="1">
    <citation type="submission" date="2017-09" db="EMBL/GenBank/DDBJ databases">
        <title>Depth-based differentiation of microbial function through sediment-hosted aquifers and enrichment of novel symbionts in the deep terrestrial subsurface.</title>
        <authorList>
            <person name="Probst A.J."/>
            <person name="Ladd B."/>
            <person name="Jarett J.K."/>
            <person name="Geller-Mcgrath D.E."/>
            <person name="Sieber C.M."/>
            <person name="Emerson J.B."/>
            <person name="Anantharaman K."/>
            <person name="Thomas B.C."/>
            <person name="Malmstrom R."/>
            <person name="Stieglmeier M."/>
            <person name="Klingl A."/>
            <person name="Woyke T."/>
            <person name="Ryan C.M."/>
            <person name="Banfield J.F."/>
        </authorList>
    </citation>
    <scope>NUCLEOTIDE SEQUENCE [LARGE SCALE GENOMIC DNA]</scope>
    <source>
        <strain evidence="1">CG11_big_fil_rev_8_21_14_0_20_43_10</strain>
    </source>
</reference>
<sequence>MGELLFRELSYKLRGLFFKIRNTYGPGQKENIYRNLLIDALKENKIPFEKEKPINIYTPNRKVAGTYKPDFIIDDKIIIEIKSSRCVTKVDEKQLYYYLRNSKYEVGFLVNFSTPRLYIKRIIYTNENKPFLQSV</sequence>
<gene>
    <name evidence="1" type="ORF">COV41_00010</name>
</gene>
<evidence type="ECO:0000313" key="2">
    <source>
        <dbReference type="Proteomes" id="UP000236846"/>
    </source>
</evidence>
<dbReference type="NCBIfam" id="TIGR04256">
    <property type="entry name" value="GxxExxY"/>
    <property type="match status" value="1"/>
</dbReference>
<dbReference type="EMBL" id="PCXE01000001">
    <property type="protein sequence ID" value="PIR27000.1"/>
    <property type="molecule type" value="Genomic_DNA"/>
</dbReference>
<name>A0A2H0PY91_9BACT</name>